<evidence type="ECO:0000313" key="7">
    <source>
        <dbReference type="Proteomes" id="UP000824201"/>
    </source>
</evidence>
<comment type="similarity">
    <text evidence="5">Belongs to the ScpB family.</text>
</comment>
<dbReference type="NCBIfam" id="TIGR00281">
    <property type="entry name" value="SMC-Scp complex subunit ScpB"/>
    <property type="match status" value="1"/>
</dbReference>
<dbReference type="Proteomes" id="UP000824201">
    <property type="component" value="Unassembled WGS sequence"/>
</dbReference>
<evidence type="ECO:0000256" key="4">
    <source>
        <dbReference type="ARBA" id="ARBA00023306"/>
    </source>
</evidence>
<dbReference type="GO" id="GO:0006260">
    <property type="term" value="P:DNA replication"/>
    <property type="evidence" value="ECO:0007669"/>
    <property type="project" value="UniProtKB-UniRule"/>
</dbReference>
<dbReference type="InterPro" id="IPR005234">
    <property type="entry name" value="ScpB_csome_segregation"/>
</dbReference>
<dbReference type="PANTHER" id="PTHR34298:SF2">
    <property type="entry name" value="SEGREGATION AND CONDENSATION PROTEIN B"/>
    <property type="match status" value="1"/>
</dbReference>
<dbReference type="EMBL" id="DVHN01000196">
    <property type="protein sequence ID" value="HIR90049.1"/>
    <property type="molecule type" value="Genomic_DNA"/>
</dbReference>
<comment type="function">
    <text evidence="5">Participates in chromosomal partition during cell division. May act via the formation of a condensin-like complex containing Smc and ScpA that pull DNA away from mid-cell into both cell halves.</text>
</comment>
<gene>
    <name evidence="5 6" type="primary">scpB</name>
    <name evidence="6" type="ORF">IAC96_13985</name>
</gene>
<dbReference type="PANTHER" id="PTHR34298">
    <property type="entry name" value="SEGREGATION AND CONDENSATION PROTEIN B"/>
    <property type="match status" value="1"/>
</dbReference>
<dbReference type="Gene3D" id="1.10.10.10">
    <property type="entry name" value="Winged helix-like DNA-binding domain superfamily/Winged helix DNA-binding domain"/>
    <property type="match status" value="2"/>
</dbReference>
<dbReference type="InterPro" id="IPR036388">
    <property type="entry name" value="WH-like_DNA-bd_sf"/>
</dbReference>
<dbReference type="GO" id="GO:0005737">
    <property type="term" value="C:cytoplasm"/>
    <property type="evidence" value="ECO:0007669"/>
    <property type="project" value="UniProtKB-SubCell"/>
</dbReference>
<comment type="caution">
    <text evidence="6">The sequence shown here is derived from an EMBL/GenBank/DDBJ whole genome shotgun (WGS) entry which is preliminary data.</text>
</comment>
<evidence type="ECO:0000313" key="6">
    <source>
        <dbReference type="EMBL" id="HIR90049.1"/>
    </source>
</evidence>
<keyword evidence="4 5" id="KW-0131">Cell cycle</keyword>
<accession>A0A9D1EGW7</accession>
<keyword evidence="2 5" id="KW-0132">Cell division</keyword>
<reference evidence="6" key="2">
    <citation type="journal article" date="2021" name="PeerJ">
        <title>Extensive microbial diversity within the chicken gut microbiome revealed by metagenomics and culture.</title>
        <authorList>
            <person name="Gilroy R."/>
            <person name="Ravi A."/>
            <person name="Getino M."/>
            <person name="Pursley I."/>
            <person name="Horton D.L."/>
            <person name="Alikhan N.F."/>
            <person name="Baker D."/>
            <person name="Gharbi K."/>
            <person name="Hall N."/>
            <person name="Watson M."/>
            <person name="Adriaenssens E.M."/>
            <person name="Foster-Nyarko E."/>
            <person name="Jarju S."/>
            <person name="Secka A."/>
            <person name="Antonio M."/>
            <person name="Oren A."/>
            <person name="Chaudhuri R.R."/>
            <person name="La Ragione R."/>
            <person name="Hildebrand F."/>
            <person name="Pallen M.J."/>
        </authorList>
    </citation>
    <scope>NUCLEOTIDE SEQUENCE</scope>
    <source>
        <strain evidence="6">ChiW13-3771</strain>
    </source>
</reference>
<name>A0A9D1EGW7_9FIRM</name>
<dbReference type="PIRSF" id="PIRSF019345">
    <property type="entry name" value="ScpB"/>
    <property type="match status" value="1"/>
</dbReference>
<dbReference type="HAMAP" id="MF_01804">
    <property type="entry name" value="ScpB"/>
    <property type="match status" value="1"/>
</dbReference>
<evidence type="ECO:0000256" key="1">
    <source>
        <dbReference type="ARBA" id="ARBA00022490"/>
    </source>
</evidence>
<evidence type="ECO:0000256" key="3">
    <source>
        <dbReference type="ARBA" id="ARBA00022829"/>
    </source>
</evidence>
<dbReference type="GO" id="GO:0051301">
    <property type="term" value="P:cell division"/>
    <property type="evidence" value="ECO:0007669"/>
    <property type="project" value="UniProtKB-KW"/>
</dbReference>
<dbReference type="Pfam" id="PF04079">
    <property type="entry name" value="SMC_ScpB"/>
    <property type="match status" value="1"/>
</dbReference>
<sequence length="187" mass="21501">MNYDQYEPVIEAILFSLGRSVAVEKIASAIELDVKTTKKVIQQMIQRYQLENRGIQILELENNYQLCTKKEYYSYLIRVASQPKKHVLTDVLLETLSIIAYKQPVTKAEIERIRGVKSDHAINKLIEYELIEEVGRLDAPGRPILLATTEEFLRCFGVSSIAELPMMDAEQMEEMKEEAEEEIAVTM</sequence>
<proteinExistence type="inferred from homology"/>
<comment type="subcellular location">
    <subcellularLocation>
        <location evidence="5">Cytoplasm</location>
    </subcellularLocation>
    <text evidence="5">Associated with two foci at the outer edges of the nucleoid region in young cells, and at four foci within both cell halves in older cells.</text>
</comment>
<dbReference type="SUPFAM" id="SSF46785">
    <property type="entry name" value="Winged helix' DNA-binding domain"/>
    <property type="match status" value="2"/>
</dbReference>
<dbReference type="GO" id="GO:0051304">
    <property type="term" value="P:chromosome separation"/>
    <property type="evidence" value="ECO:0007669"/>
    <property type="project" value="InterPro"/>
</dbReference>
<keyword evidence="3 5" id="KW-0159">Chromosome partition</keyword>
<comment type="subunit">
    <text evidence="5">Homodimer. Homodimerization may be required to stabilize the binding of ScpA to the Smc head domains. Component of a cohesin-like complex composed of ScpA, ScpB and the Smc homodimer, in which ScpA and ScpB bind to the head domain of Smc. The presence of the three proteins is required for the association of the complex with DNA.</text>
</comment>
<evidence type="ECO:0000256" key="5">
    <source>
        <dbReference type="HAMAP-Rule" id="MF_01804"/>
    </source>
</evidence>
<organism evidence="6 7">
    <name type="scientific">Candidatus Fimimorpha faecalis</name>
    <dbReference type="NCBI Taxonomy" id="2840824"/>
    <lineage>
        <taxon>Bacteria</taxon>
        <taxon>Bacillati</taxon>
        <taxon>Bacillota</taxon>
        <taxon>Clostridia</taxon>
        <taxon>Eubacteriales</taxon>
        <taxon>Candidatus Fimimorpha</taxon>
    </lineage>
</organism>
<dbReference type="InterPro" id="IPR036390">
    <property type="entry name" value="WH_DNA-bd_sf"/>
</dbReference>
<keyword evidence="1 5" id="KW-0963">Cytoplasm</keyword>
<reference evidence="6" key="1">
    <citation type="submission" date="2020-10" db="EMBL/GenBank/DDBJ databases">
        <authorList>
            <person name="Gilroy R."/>
        </authorList>
    </citation>
    <scope>NUCLEOTIDE SEQUENCE</scope>
    <source>
        <strain evidence="6">ChiW13-3771</strain>
    </source>
</reference>
<dbReference type="AlphaFoldDB" id="A0A9D1EGW7"/>
<evidence type="ECO:0000256" key="2">
    <source>
        <dbReference type="ARBA" id="ARBA00022618"/>
    </source>
</evidence>
<protein>
    <recommendedName>
        <fullName evidence="5">Segregation and condensation protein B</fullName>
    </recommendedName>
</protein>